<dbReference type="RefSeq" id="WP_171406841.1">
    <property type="nucleotide sequence ID" value="NZ_RAXU01000093.1"/>
</dbReference>
<evidence type="ECO:0000313" key="2">
    <source>
        <dbReference type="EMBL" id="RKG29286.1"/>
    </source>
</evidence>
<dbReference type="AlphaFoldDB" id="A0A3A8E6S4"/>
<dbReference type="EMBL" id="RAXU01000093">
    <property type="protein sequence ID" value="RKG29286.1"/>
    <property type="molecule type" value="Genomic_DNA"/>
</dbReference>
<reference evidence="2 3" key="1">
    <citation type="submission" date="2018-09" db="EMBL/GenBank/DDBJ databases">
        <title>The draft genome of Acinetobacter spp. strains.</title>
        <authorList>
            <person name="Qin J."/>
            <person name="Feng Y."/>
            <person name="Zong Z."/>
        </authorList>
    </citation>
    <scope>NUCLEOTIDE SEQUENCE [LARGE SCALE GENOMIC DNA]</scope>
    <source>
        <strain evidence="2 3">WCHAc060096</strain>
    </source>
</reference>
<organism evidence="2 3">
    <name type="scientific">Acinetobacter guerrae</name>
    <dbReference type="NCBI Taxonomy" id="1843371"/>
    <lineage>
        <taxon>Bacteria</taxon>
        <taxon>Pseudomonadati</taxon>
        <taxon>Pseudomonadota</taxon>
        <taxon>Gammaproteobacteria</taxon>
        <taxon>Moraxellales</taxon>
        <taxon>Moraxellaceae</taxon>
        <taxon>Acinetobacter</taxon>
    </lineage>
</organism>
<protein>
    <recommendedName>
        <fullName evidence="1">MBG domain-containing protein</fullName>
    </recommendedName>
</protein>
<name>A0A3A8E6S4_9GAMM</name>
<proteinExistence type="predicted"/>
<evidence type="ECO:0000259" key="1">
    <source>
        <dbReference type="Pfam" id="PF18676"/>
    </source>
</evidence>
<evidence type="ECO:0000313" key="3">
    <source>
        <dbReference type="Proteomes" id="UP000269001"/>
    </source>
</evidence>
<dbReference type="Proteomes" id="UP000269001">
    <property type="component" value="Unassembled WGS sequence"/>
</dbReference>
<keyword evidence="3" id="KW-1185">Reference proteome</keyword>
<gene>
    <name evidence="2" type="ORF">D7V21_17150</name>
</gene>
<feature type="domain" description="MBG" evidence="1">
    <location>
        <begin position="5"/>
        <end position="56"/>
    </location>
</feature>
<accession>A0A3A8E6S4</accession>
<dbReference type="InterPro" id="IPR041286">
    <property type="entry name" value="MBG_2"/>
</dbReference>
<dbReference type="Pfam" id="PF18676">
    <property type="entry name" value="MBG_2"/>
    <property type="match status" value="1"/>
</dbReference>
<feature type="non-terminal residue" evidence="2">
    <location>
        <position position="1"/>
    </location>
</feature>
<sequence length="81" mass="8247">NQTVTGFTATGLVNGETESVLTNVTASGTGKNAGSYSSKATGSDNNYNLTFVDGSLDIAKANATVIANSNHTVVYNGKDQT</sequence>
<feature type="non-terminal residue" evidence="2">
    <location>
        <position position="81"/>
    </location>
</feature>
<comment type="caution">
    <text evidence="2">The sequence shown here is derived from an EMBL/GenBank/DDBJ whole genome shotgun (WGS) entry which is preliminary data.</text>
</comment>